<keyword evidence="4" id="KW-1185">Reference proteome</keyword>
<dbReference type="SUPFAM" id="SSF102405">
    <property type="entry name" value="MCP/YpsA-like"/>
    <property type="match status" value="1"/>
</dbReference>
<evidence type="ECO:0000256" key="1">
    <source>
        <dbReference type="ARBA" id="ARBA00006763"/>
    </source>
</evidence>
<dbReference type="InterPro" id="IPR005269">
    <property type="entry name" value="LOG"/>
</dbReference>
<evidence type="ECO:0000256" key="2">
    <source>
        <dbReference type="RuleBase" id="RU363015"/>
    </source>
</evidence>
<organism evidence="3 4">
    <name type="scientific">Helcococcus bovis</name>
    <dbReference type="NCBI Taxonomy" id="3153252"/>
    <lineage>
        <taxon>Bacteria</taxon>
        <taxon>Bacillati</taxon>
        <taxon>Bacillota</taxon>
        <taxon>Tissierellia</taxon>
        <taxon>Tissierellales</taxon>
        <taxon>Peptoniphilaceae</taxon>
        <taxon>Helcococcus</taxon>
    </lineage>
</organism>
<gene>
    <name evidence="3" type="ORF">ABGF40_04470</name>
</gene>
<dbReference type="RefSeq" id="WP_408126573.1">
    <property type="nucleotide sequence ID" value="NZ_JBFNFH010000008.1"/>
</dbReference>
<dbReference type="EC" id="3.2.2.n1" evidence="2"/>
<dbReference type="Pfam" id="PF03641">
    <property type="entry name" value="Lysine_decarbox"/>
    <property type="match status" value="1"/>
</dbReference>
<sequence length="182" mass="20530">MNVLVYLGSKLGNKEIFKDAAIEVADWISNKGYGLVYGGNENGLMGILASRVLSNECKVIGVMPKFLKEIEMVKTDLSEFIETDTMQERKDLMRELSDVCIAIPGGPGTMEEITEAYSLHLVGQNSNACILFNKNGYYNDLKNMYDNMVVNGFLTKEDRSKLLFSEDFNEIDRFIKKVLNND</sequence>
<dbReference type="EMBL" id="JBFNFH010000008">
    <property type="protein sequence ID" value="MFM1524921.1"/>
    <property type="molecule type" value="Genomic_DNA"/>
</dbReference>
<reference evidence="3 4" key="1">
    <citation type="journal article" date="2024" name="Front. Microbiol.">
        <title>Pangenomic and biochemical analyses of Helcococcus ovis reveal widespread tetracycline resistance and a novel bacterial species, Helcococcus bovis.</title>
        <authorList>
            <person name="Cunha F."/>
            <person name="Zhai Y."/>
            <person name="Casaro S."/>
            <person name="Jones K.L."/>
            <person name="Hernandez M."/>
            <person name="Bisinotto R.S."/>
            <person name="Kariyawasam S."/>
            <person name="Brown M.B."/>
            <person name="Phillips A."/>
            <person name="Jeong K.C."/>
            <person name="Galvao K.N."/>
        </authorList>
    </citation>
    <scope>NUCLEOTIDE SEQUENCE [LARGE SCALE GENOMIC DNA]</scope>
    <source>
        <strain evidence="3 4">KG197</strain>
    </source>
</reference>
<protein>
    <recommendedName>
        <fullName evidence="2">Cytokinin riboside 5'-monophosphate phosphoribohydrolase</fullName>
        <ecNumber evidence="2">3.2.2.n1</ecNumber>
    </recommendedName>
</protein>
<evidence type="ECO:0000313" key="3">
    <source>
        <dbReference type="EMBL" id="MFM1524921.1"/>
    </source>
</evidence>
<proteinExistence type="inferred from homology"/>
<comment type="similarity">
    <text evidence="1 2">Belongs to the LOG family.</text>
</comment>
<dbReference type="PANTHER" id="PTHR31223:SF70">
    <property type="entry name" value="LOG FAMILY PROTEIN YJL055W"/>
    <property type="match status" value="1"/>
</dbReference>
<dbReference type="Gene3D" id="3.40.50.450">
    <property type="match status" value="1"/>
</dbReference>
<comment type="caution">
    <text evidence="3">The sequence shown here is derived from an EMBL/GenBank/DDBJ whole genome shotgun (WGS) entry which is preliminary data.</text>
</comment>
<keyword evidence="2" id="KW-0203">Cytokinin biosynthesis</keyword>
<dbReference type="InterPro" id="IPR031100">
    <property type="entry name" value="LOG_fam"/>
</dbReference>
<dbReference type="PANTHER" id="PTHR31223">
    <property type="entry name" value="LOG FAMILY PROTEIN YJL055W"/>
    <property type="match status" value="1"/>
</dbReference>
<keyword evidence="2" id="KW-0378">Hydrolase</keyword>
<name>A0ABW9F7G5_9FIRM</name>
<evidence type="ECO:0000313" key="4">
    <source>
        <dbReference type="Proteomes" id="UP001629536"/>
    </source>
</evidence>
<dbReference type="NCBIfam" id="TIGR00730">
    <property type="entry name" value="Rossman fold protein, TIGR00730 family"/>
    <property type="match status" value="1"/>
</dbReference>
<accession>A0ABW9F7G5</accession>
<dbReference type="Proteomes" id="UP001629536">
    <property type="component" value="Unassembled WGS sequence"/>
</dbReference>